<accession>A0ABY3MBF0</accession>
<reference evidence="1 2" key="1">
    <citation type="submission" date="2019-08" db="EMBL/GenBank/DDBJ databases">
        <title>Genomes of Antarctic Bizionia species.</title>
        <authorList>
            <person name="Bowman J.P."/>
        </authorList>
    </citation>
    <scope>NUCLEOTIDE SEQUENCE [LARGE SCALE GENOMIC DNA]</scope>
    <source>
        <strain evidence="1 2">IC164</strain>
    </source>
</reference>
<evidence type="ECO:0000313" key="1">
    <source>
        <dbReference type="EMBL" id="TYC14134.1"/>
    </source>
</evidence>
<keyword evidence="2" id="KW-1185">Reference proteome</keyword>
<dbReference type="EMBL" id="VSKN01000006">
    <property type="protein sequence ID" value="TYC14134.1"/>
    <property type="molecule type" value="Genomic_DNA"/>
</dbReference>
<comment type="caution">
    <text evidence="1">The sequence shown here is derived from an EMBL/GenBank/DDBJ whole genome shotgun (WGS) entry which is preliminary data.</text>
</comment>
<dbReference type="Proteomes" id="UP000323621">
    <property type="component" value="Unassembled WGS sequence"/>
</dbReference>
<sequence length="121" mass="14175">MKLLVTMILSLLLLNNSFKTSIVYGWYALDIESFVEELCENKDRPELKCNGKCYLNEITANNSAQEKQTLPNLKWDQLVFCQTELTLNEAPLYPVVKRENFQYNILYKSTLFYSIFHPPQV</sequence>
<evidence type="ECO:0000313" key="2">
    <source>
        <dbReference type="Proteomes" id="UP000323621"/>
    </source>
</evidence>
<gene>
    <name evidence="1" type="ORF">ES677_06220</name>
</gene>
<dbReference type="RefSeq" id="WP_148380768.1">
    <property type="nucleotide sequence ID" value="NZ_VSKN01000006.1"/>
</dbReference>
<protein>
    <submittedName>
        <fullName evidence="1">Uncharacterized protein</fullName>
    </submittedName>
</protein>
<organism evidence="1 2">
    <name type="scientific">Bizionia gelidisalsuginis</name>
    <dbReference type="NCBI Taxonomy" id="291188"/>
    <lineage>
        <taxon>Bacteria</taxon>
        <taxon>Pseudomonadati</taxon>
        <taxon>Bacteroidota</taxon>
        <taxon>Flavobacteriia</taxon>
        <taxon>Flavobacteriales</taxon>
        <taxon>Flavobacteriaceae</taxon>
        <taxon>Bizionia</taxon>
    </lineage>
</organism>
<proteinExistence type="predicted"/>
<name>A0ABY3MBF0_9FLAO</name>